<reference evidence="5" key="1">
    <citation type="journal article" date="2019" name="Int. J. Syst. Evol. Microbiol.">
        <title>The Global Catalogue of Microorganisms (GCM) 10K type strain sequencing project: providing services to taxonomists for standard genome sequencing and annotation.</title>
        <authorList>
            <consortium name="The Broad Institute Genomics Platform"/>
            <consortium name="The Broad Institute Genome Sequencing Center for Infectious Disease"/>
            <person name="Wu L."/>
            <person name="Ma J."/>
        </authorList>
    </citation>
    <scope>NUCLEOTIDE SEQUENCE [LARGE SCALE GENOMIC DNA]</scope>
    <source>
        <strain evidence="5">KCTC 52607</strain>
    </source>
</reference>
<dbReference type="RefSeq" id="WP_336926192.1">
    <property type="nucleotide sequence ID" value="NZ_JBANRO010000006.1"/>
</dbReference>
<evidence type="ECO:0000259" key="3">
    <source>
        <dbReference type="Pfam" id="PF13937"/>
    </source>
</evidence>
<feature type="transmembrane region" description="Helical" evidence="2">
    <location>
        <begin position="34"/>
        <end position="53"/>
    </location>
</feature>
<proteinExistence type="predicted"/>
<dbReference type="EMBL" id="JBHRST010000008">
    <property type="protein sequence ID" value="MFC3097399.1"/>
    <property type="molecule type" value="Genomic_DNA"/>
</dbReference>
<gene>
    <name evidence="4" type="ORF">ACFODU_06230</name>
</gene>
<feature type="domain" description="Sodium symporter small subunit" evidence="3">
    <location>
        <begin position="26"/>
        <end position="100"/>
    </location>
</feature>
<dbReference type="Proteomes" id="UP001595456">
    <property type="component" value="Unassembled WGS sequence"/>
</dbReference>
<comment type="caution">
    <text evidence="4">The sequence shown here is derived from an EMBL/GenBank/DDBJ whole genome shotgun (WGS) entry which is preliminary data.</text>
</comment>
<keyword evidence="2" id="KW-0472">Membrane</keyword>
<evidence type="ECO:0000256" key="2">
    <source>
        <dbReference type="SAM" id="Phobius"/>
    </source>
</evidence>
<feature type="region of interest" description="Disordered" evidence="1">
    <location>
        <begin position="1"/>
        <end position="21"/>
    </location>
</feature>
<evidence type="ECO:0000256" key="1">
    <source>
        <dbReference type="SAM" id="MobiDB-lite"/>
    </source>
</evidence>
<sequence>MTNETENTKVPEDGAESTGETAESNLYWRANLRLLAILMTIWFVVSFGAGILFREWLDQFMIGGYPLGFWFAQQGAIYVFIALIFYYAHAMKRLERKYHLED</sequence>
<name>A0ABV7E3V3_9SPHN</name>
<feature type="compositionally biased region" description="Basic and acidic residues" evidence="1">
    <location>
        <begin position="1"/>
        <end position="12"/>
    </location>
</feature>
<protein>
    <submittedName>
        <fullName evidence="4">DUF4212 domain-containing protein</fullName>
    </submittedName>
</protein>
<accession>A0ABV7E3V3</accession>
<dbReference type="NCBIfam" id="TIGR03647">
    <property type="entry name" value="Na_symport_sm"/>
    <property type="match status" value="1"/>
</dbReference>
<keyword evidence="5" id="KW-1185">Reference proteome</keyword>
<evidence type="ECO:0000313" key="5">
    <source>
        <dbReference type="Proteomes" id="UP001595456"/>
    </source>
</evidence>
<evidence type="ECO:0000313" key="4">
    <source>
        <dbReference type="EMBL" id="MFC3097399.1"/>
    </source>
</evidence>
<dbReference type="Pfam" id="PF13937">
    <property type="entry name" value="DUF4212"/>
    <property type="match status" value="1"/>
</dbReference>
<organism evidence="4 5">
    <name type="scientific">Alteraurantiacibacter palmitatis</name>
    <dbReference type="NCBI Taxonomy" id="2054628"/>
    <lineage>
        <taxon>Bacteria</taxon>
        <taxon>Pseudomonadati</taxon>
        <taxon>Pseudomonadota</taxon>
        <taxon>Alphaproteobacteria</taxon>
        <taxon>Sphingomonadales</taxon>
        <taxon>Erythrobacteraceae</taxon>
        <taxon>Alteraurantiacibacter</taxon>
    </lineage>
</organism>
<dbReference type="InterPro" id="IPR019886">
    <property type="entry name" value="Na_symporter_ssu"/>
</dbReference>
<keyword evidence="2" id="KW-1133">Transmembrane helix</keyword>
<keyword evidence="2" id="KW-0812">Transmembrane</keyword>
<feature type="transmembrane region" description="Helical" evidence="2">
    <location>
        <begin position="65"/>
        <end position="88"/>
    </location>
</feature>